<evidence type="ECO:0000313" key="7">
    <source>
        <dbReference type="EMBL" id="GCD99154.1"/>
    </source>
</evidence>
<feature type="transmembrane region" description="Helical" evidence="6">
    <location>
        <begin position="228"/>
        <end position="253"/>
    </location>
</feature>
<feature type="transmembrane region" description="Helical" evidence="6">
    <location>
        <begin position="310"/>
        <end position="331"/>
    </location>
</feature>
<feature type="transmembrane region" description="Helical" evidence="6">
    <location>
        <begin position="197"/>
        <end position="216"/>
    </location>
</feature>
<keyword evidence="5 6" id="KW-0472">Membrane</keyword>
<keyword evidence="3 6" id="KW-0812">Transmembrane</keyword>
<protein>
    <submittedName>
        <fullName evidence="7">Cytosine permease</fullName>
    </submittedName>
</protein>
<dbReference type="Proteomes" id="UP000286931">
    <property type="component" value="Unassembled WGS sequence"/>
</dbReference>
<proteinExistence type="inferred from homology"/>
<comment type="similarity">
    <text evidence="2">Belongs to the purine-cytosine permease (2.A.39) family.</text>
</comment>
<reference evidence="7 8" key="1">
    <citation type="submission" date="2018-12" db="EMBL/GenBank/DDBJ databases">
        <title>Draft genome sequence of Embleya hyalina NBRC 13850T.</title>
        <authorList>
            <person name="Komaki H."/>
            <person name="Hosoyama A."/>
            <person name="Kimura A."/>
            <person name="Ichikawa N."/>
            <person name="Tamura T."/>
        </authorList>
    </citation>
    <scope>NUCLEOTIDE SEQUENCE [LARGE SCALE GENOMIC DNA]</scope>
    <source>
        <strain evidence="7 8">NBRC 13850</strain>
    </source>
</reference>
<evidence type="ECO:0000256" key="2">
    <source>
        <dbReference type="ARBA" id="ARBA00008974"/>
    </source>
</evidence>
<dbReference type="AlphaFoldDB" id="A0A401YX14"/>
<comment type="caution">
    <text evidence="7">The sequence shown here is derived from an EMBL/GenBank/DDBJ whole genome shotgun (WGS) entry which is preliminary data.</text>
</comment>
<feature type="transmembrane region" description="Helical" evidence="6">
    <location>
        <begin position="55"/>
        <end position="77"/>
    </location>
</feature>
<dbReference type="OrthoDB" id="3169878at2"/>
<feature type="transmembrane region" description="Helical" evidence="6">
    <location>
        <begin position="337"/>
        <end position="356"/>
    </location>
</feature>
<evidence type="ECO:0000256" key="3">
    <source>
        <dbReference type="ARBA" id="ARBA00022692"/>
    </source>
</evidence>
<dbReference type="Pfam" id="PF02133">
    <property type="entry name" value="Transp_cyt_pur"/>
    <property type="match status" value="1"/>
</dbReference>
<feature type="transmembrane region" description="Helical" evidence="6">
    <location>
        <begin position="98"/>
        <end position="120"/>
    </location>
</feature>
<evidence type="ECO:0000313" key="8">
    <source>
        <dbReference type="Proteomes" id="UP000286931"/>
    </source>
</evidence>
<dbReference type="PANTHER" id="PTHR30569">
    <property type="entry name" value="CYTOSINE TRANSPORTER CODB"/>
    <property type="match status" value="1"/>
</dbReference>
<accession>A0A401YX14</accession>
<organism evidence="7 8">
    <name type="scientific">Embleya hyalina</name>
    <dbReference type="NCBI Taxonomy" id="516124"/>
    <lineage>
        <taxon>Bacteria</taxon>
        <taxon>Bacillati</taxon>
        <taxon>Actinomycetota</taxon>
        <taxon>Actinomycetes</taxon>
        <taxon>Kitasatosporales</taxon>
        <taxon>Streptomycetaceae</taxon>
        <taxon>Embleya</taxon>
    </lineage>
</organism>
<dbReference type="InterPro" id="IPR001248">
    <property type="entry name" value="Pur-cyt_permease"/>
</dbReference>
<dbReference type="InterPro" id="IPR030191">
    <property type="entry name" value="CodB"/>
</dbReference>
<dbReference type="GO" id="GO:0015209">
    <property type="term" value="F:cytosine transmembrane transporter activity"/>
    <property type="evidence" value="ECO:0007669"/>
    <property type="project" value="InterPro"/>
</dbReference>
<dbReference type="EMBL" id="BIFH01000031">
    <property type="protein sequence ID" value="GCD99154.1"/>
    <property type="molecule type" value="Genomic_DNA"/>
</dbReference>
<keyword evidence="4 6" id="KW-1133">Transmembrane helix</keyword>
<evidence type="ECO:0000256" key="1">
    <source>
        <dbReference type="ARBA" id="ARBA00004141"/>
    </source>
</evidence>
<gene>
    <name evidence="7" type="ORF">EHYA_06867</name>
</gene>
<evidence type="ECO:0000256" key="4">
    <source>
        <dbReference type="ARBA" id="ARBA00022989"/>
    </source>
</evidence>
<keyword evidence="8" id="KW-1185">Reference proteome</keyword>
<dbReference type="PANTHER" id="PTHR30569:SF0">
    <property type="entry name" value="CYTOSINE PERMEASE"/>
    <property type="match status" value="1"/>
</dbReference>
<feature type="transmembrane region" description="Helical" evidence="6">
    <location>
        <begin position="259"/>
        <end position="280"/>
    </location>
</feature>
<feature type="transmembrane region" description="Helical" evidence="6">
    <location>
        <begin position="132"/>
        <end position="151"/>
    </location>
</feature>
<comment type="subcellular location">
    <subcellularLocation>
        <location evidence="1">Membrane</location>
        <topology evidence="1">Multi-pass membrane protein</topology>
    </subcellularLocation>
</comment>
<dbReference type="Gene3D" id="1.10.4160.10">
    <property type="entry name" value="Hydantoin permease"/>
    <property type="match status" value="1"/>
</dbReference>
<evidence type="ECO:0000256" key="6">
    <source>
        <dbReference type="SAM" id="Phobius"/>
    </source>
</evidence>
<name>A0A401YX14_9ACTN</name>
<evidence type="ECO:0000256" key="5">
    <source>
        <dbReference type="ARBA" id="ARBA00023136"/>
    </source>
</evidence>
<feature type="transmembrane region" description="Helical" evidence="6">
    <location>
        <begin position="158"/>
        <end position="177"/>
    </location>
</feature>
<dbReference type="GO" id="GO:0005886">
    <property type="term" value="C:plasma membrane"/>
    <property type="evidence" value="ECO:0007669"/>
    <property type="project" value="TreeGrafter"/>
</dbReference>
<sequence>MTLNGNDDYALSRVPTSARRSWFGLAVQRFGQLSALVQFLVGAALGFGMNFWDAFLALTLGSVILELVAIAIGVIGVREGLSTTVLARWTGFGQGGSALLGLLIGLSVTVAFGIQSAVSAEGLVALFGGLPSWAWSLVFGLSVTAIVVMGIRSMAWTAYLTVPVFLALVAWSVGRALTSHSIGDLIPGSPPGPPMTLVQGTTMVAGSFIVGAVITADMTRFNRSVKDVVKQTLVGVTLGEYVIGLAGVLLAHASRSSDVIAIVVSNVGWVGALIIVGATLKINDWNLYSASLGTVGFLEAITGRRMHRGVVTVVLGVTGSALAAAGVLTQFATVLGVLGYVFPPVAGVMLAEYFVVRRWRPELDASRASGTLPDTAPQWVPATLVVWAASATVGGTVSFGFPSINALVCAFVLYTVAGKAGLVHAFGATRRNPAVTADGAVLDA</sequence>